<evidence type="ECO:0000313" key="2">
    <source>
        <dbReference type="EMBL" id="KZU94706.1"/>
    </source>
</evidence>
<dbReference type="EMBL" id="LUXM01000029">
    <property type="protein sequence ID" value="KZU94706.1"/>
    <property type="molecule type" value="Genomic_DNA"/>
</dbReference>
<comment type="caution">
    <text evidence="2">The sequence shown here is derived from an EMBL/GenBank/DDBJ whole genome shotgun (WGS) entry which is preliminary data.</text>
</comment>
<evidence type="ECO:0000313" key="3">
    <source>
        <dbReference type="Proteomes" id="UP000076882"/>
    </source>
</evidence>
<name>A0A165RM65_LACPN</name>
<evidence type="ECO:0000256" key="1">
    <source>
        <dbReference type="SAM" id="Phobius"/>
    </source>
</evidence>
<reference evidence="2 3" key="1">
    <citation type="submission" date="2016-03" db="EMBL/GenBank/DDBJ databases">
        <title>Comparative genomics of 54 Lactobacillus plantarum strains reveals genomic uncoupling from niche constraints.</title>
        <authorList>
            <person name="Martino M.E."/>
        </authorList>
    </citation>
    <scope>NUCLEOTIDE SEQUENCE [LARGE SCALE GENOMIC DNA]</scope>
    <source>
        <strain evidence="2 3">19.1</strain>
    </source>
</reference>
<accession>A0A165RM65</accession>
<keyword evidence="1" id="KW-0472">Membrane</keyword>
<keyword evidence="1" id="KW-0812">Transmembrane</keyword>
<sequence>MKPDSQKQRWSAQRLIRILVVILLVLTIFFMGKQVDWLLDPVRQFF</sequence>
<gene>
    <name evidence="2" type="ORF">Lp19_1854</name>
</gene>
<dbReference type="AlphaFoldDB" id="A0A165RM65"/>
<dbReference type="Proteomes" id="UP000076882">
    <property type="component" value="Unassembled WGS sequence"/>
</dbReference>
<proteinExistence type="predicted"/>
<feature type="transmembrane region" description="Helical" evidence="1">
    <location>
        <begin position="15"/>
        <end position="32"/>
    </location>
</feature>
<keyword evidence="1" id="KW-1133">Transmembrane helix</keyword>
<dbReference type="PATRIC" id="fig|1590.201.peg.1654"/>
<protein>
    <submittedName>
        <fullName evidence="2">Uncharacterized protein</fullName>
    </submittedName>
</protein>
<organism evidence="2 3">
    <name type="scientific">Lactiplantibacillus plantarum</name>
    <name type="common">Lactobacillus plantarum</name>
    <dbReference type="NCBI Taxonomy" id="1590"/>
    <lineage>
        <taxon>Bacteria</taxon>
        <taxon>Bacillati</taxon>
        <taxon>Bacillota</taxon>
        <taxon>Bacilli</taxon>
        <taxon>Lactobacillales</taxon>
        <taxon>Lactobacillaceae</taxon>
        <taxon>Lactiplantibacillus</taxon>
    </lineage>
</organism>